<gene>
    <name evidence="1" type="ORF">CCAP1982_LOCUS14057</name>
</gene>
<keyword evidence="2" id="KW-1185">Reference proteome</keyword>
<evidence type="ECO:0000313" key="2">
    <source>
        <dbReference type="Proteomes" id="UP000606786"/>
    </source>
</evidence>
<dbReference type="AlphaFoldDB" id="A0A811V5K7"/>
<reference evidence="1" key="1">
    <citation type="submission" date="2020-11" db="EMBL/GenBank/DDBJ databases">
        <authorList>
            <person name="Whitehead M."/>
        </authorList>
    </citation>
    <scope>NUCLEOTIDE SEQUENCE</scope>
    <source>
        <strain evidence="1">EGII</strain>
    </source>
</reference>
<evidence type="ECO:0000313" key="1">
    <source>
        <dbReference type="EMBL" id="CAD7005705.1"/>
    </source>
</evidence>
<organism evidence="1 2">
    <name type="scientific">Ceratitis capitata</name>
    <name type="common">Mediterranean fruit fly</name>
    <name type="synonym">Tephritis capitata</name>
    <dbReference type="NCBI Taxonomy" id="7213"/>
    <lineage>
        <taxon>Eukaryota</taxon>
        <taxon>Metazoa</taxon>
        <taxon>Ecdysozoa</taxon>
        <taxon>Arthropoda</taxon>
        <taxon>Hexapoda</taxon>
        <taxon>Insecta</taxon>
        <taxon>Pterygota</taxon>
        <taxon>Neoptera</taxon>
        <taxon>Endopterygota</taxon>
        <taxon>Diptera</taxon>
        <taxon>Brachycera</taxon>
        <taxon>Muscomorpha</taxon>
        <taxon>Tephritoidea</taxon>
        <taxon>Tephritidae</taxon>
        <taxon>Ceratitis</taxon>
        <taxon>Ceratitis</taxon>
    </lineage>
</organism>
<comment type="caution">
    <text evidence="1">The sequence shown here is derived from an EMBL/GenBank/DDBJ whole genome shotgun (WGS) entry which is preliminary data.</text>
</comment>
<dbReference type="EMBL" id="CAJHJT010000034">
    <property type="protein sequence ID" value="CAD7005705.1"/>
    <property type="molecule type" value="Genomic_DNA"/>
</dbReference>
<name>A0A811V5K7_CERCA</name>
<dbReference type="Proteomes" id="UP000606786">
    <property type="component" value="Unassembled WGS sequence"/>
</dbReference>
<sequence>MPILMRSNACTPLWLAMRQQYEQQQQQPTIRQQQILQQLLHTTTDQQFRWPTIIRATAAAAATLSDYLSNQRYNGTHKYEVQAYFQRSNKPRGISLTTLLYQR</sequence>
<accession>A0A811V5K7</accession>
<protein>
    <submittedName>
        <fullName evidence="1">(Mediterranean fruit fly) hypothetical protein</fullName>
    </submittedName>
</protein>
<proteinExistence type="predicted"/>